<dbReference type="GeneID" id="40267553"/>
<dbReference type="Pfam" id="PF00111">
    <property type="entry name" value="Fer2"/>
    <property type="match status" value="1"/>
</dbReference>
<dbReference type="GO" id="GO:0016491">
    <property type="term" value="F:oxidoreductase activity"/>
    <property type="evidence" value="ECO:0007669"/>
    <property type="project" value="UniProtKB-KW"/>
</dbReference>
<accession>A0A4P8WLU5</accession>
<keyword evidence="7" id="KW-0614">Plasmid</keyword>
<protein>
    <submittedName>
        <fullName evidence="7">(2Fe-2S)-binding protein</fullName>
    </submittedName>
</protein>
<organism evidence="7 8">
    <name type="scientific">Natrinema versiforme</name>
    <dbReference type="NCBI Taxonomy" id="88724"/>
    <lineage>
        <taxon>Archaea</taxon>
        <taxon>Methanobacteriati</taxon>
        <taxon>Methanobacteriota</taxon>
        <taxon>Stenosarchaea group</taxon>
        <taxon>Halobacteria</taxon>
        <taxon>Halobacteriales</taxon>
        <taxon>Natrialbaceae</taxon>
        <taxon>Natrinema</taxon>
    </lineage>
</organism>
<dbReference type="Pfam" id="PF01799">
    <property type="entry name" value="Fer2_2"/>
    <property type="match status" value="1"/>
</dbReference>
<evidence type="ECO:0000313" key="7">
    <source>
        <dbReference type="EMBL" id="QCS44548.1"/>
    </source>
</evidence>
<keyword evidence="1" id="KW-0001">2Fe-2S</keyword>
<dbReference type="RefSeq" id="WP_138246976.1">
    <property type="nucleotide sequence ID" value="NZ_CP040331.1"/>
</dbReference>
<dbReference type="PROSITE" id="PS51085">
    <property type="entry name" value="2FE2S_FER_2"/>
    <property type="match status" value="1"/>
</dbReference>
<dbReference type="InterPro" id="IPR001041">
    <property type="entry name" value="2Fe-2S_ferredoxin-type"/>
</dbReference>
<evidence type="ECO:0000256" key="3">
    <source>
        <dbReference type="ARBA" id="ARBA00023002"/>
    </source>
</evidence>
<dbReference type="Proteomes" id="UP000302218">
    <property type="component" value="Plasmid pNVE500"/>
</dbReference>
<dbReference type="InterPro" id="IPR002888">
    <property type="entry name" value="2Fe-2S-bd"/>
</dbReference>
<keyword evidence="5" id="KW-0411">Iron-sulfur</keyword>
<keyword evidence="4" id="KW-0408">Iron</keyword>
<sequence>MTETNTNTESTTVSVTVNGEEYTKETEDRTLLVHFLREELGLTGTHQGCVVGKCGACTVLHEGTPKKSCMLYAAQVDGDEITTVEGLADVAESEGVDLETRDGTTLHPLQMGFKQNHGLQCGFCTPGFLMTSYALLQENENPTREDIKSAISGNICRCTGYNSIVDSVEWASKVLQEGEPTAMPDGGPETGCGCGCTCVDDESVRGDQP</sequence>
<evidence type="ECO:0000256" key="4">
    <source>
        <dbReference type="ARBA" id="ARBA00023004"/>
    </source>
</evidence>
<evidence type="ECO:0000313" key="8">
    <source>
        <dbReference type="Proteomes" id="UP000302218"/>
    </source>
</evidence>
<keyword evidence="3" id="KW-0560">Oxidoreductase</keyword>
<dbReference type="Gene3D" id="3.10.20.30">
    <property type="match status" value="1"/>
</dbReference>
<proteinExistence type="predicted"/>
<evidence type="ECO:0000256" key="2">
    <source>
        <dbReference type="ARBA" id="ARBA00022723"/>
    </source>
</evidence>
<dbReference type="InterPro" id="IPR036884">
    <property type="entry name" value="2Fe-2S-bd_dom_sf"/>
</dbReference>
<dbReference type="Gene3D" id="1.10.150.120">
    <property type="entry name" value="[2Fe-2S]-binding domain"/>
    <property type="match status" value="1"/>
</dbReference>
<evidence type="ECO:0000256" key="5">
    <source>
        <dbReference type="ARBA" id="ARBA00023014"/>
    </source>
</evidence>
<dbReference type="PROSITE" id="PS00197">
    <property type="entry name" value="2FE2S_FER_1"/>
    <property type="match status" value="1"/>
</dbReference>
<name>A0A4P8WLU5_9EURY</name>
<feature type="domain" description="2Fe-2S ferredoxin-type" evidence="6">
    <location>
        <begin position="11"/>
        <end position="87"/>
    </location>
</feature>
<geneLocation type="plasmid" evidence="8">
    <name>pnve500</name>
</geneLocation>
<dbReference type="PANTHER" id="PTHR44379">
    <property type="entry name" value="OXIDOREDUCTASE WITH IRON-SULFUR SUBUNIT"/>
    <property type="match status" value="1"/>
</dbReference>
<dbReference type="AlphaFoldDB" id="A0A4P8WLU5"/>
<dbReference type="InterPro" id="IPR051452">
    <property type="entry name" value="Diverse_Oxidoreductases"/>
</dbReference>
<dbReference type="FunFam" id="3.10.20.30:FF:000020">
    <property type="entry name" value="Xanthine dehydrogenase iron-sulfur subunit"/>
    <property type="match status" value="1"/>
</dbReference>
<dbReference type="PANTHER" id="PTHR44379:SF5">
    <property type="entry name" value="OXIDOREDUCTASE WITH IRON-SULFUR SUBUNIT"/>
    <property type="match status" value="1"/>
</dbReference>
<dbReference type="SUPFAM" id="SSF47741">
    <property type="entry name" value="CO dehydrogenase ISP C-domain like"/>
    <property type="match status" value="1"/>
</dbReference>
<dbReference type="FunFam" id="1.10.150.120:FF:000003">
    <property type="entry name" value="Carbon monoxide dehydrogenase, small subunit"/>
    <property type="match status" value="1"/>
</dbReference>
<dbReference type="GO" id="GO:0046872">
    <property type="term" value="F:metal ion binding"/>
    <property type="evidence" value="ECO:0007669"/>
    <property type="project" value="UniProtKB-KW"/>
</dbReference>
<dbReference type="KEGG" id="nvr:FEJ81_19725"/>
<dbReference type="InterPro" id="IPR036010">
    <property type="entry name" value="2Fe-2S_ferredoxin-like_sf"/>
</dbReference>
<keyword evidence="2" id="KW-0479">Metal-binding</keyword>
<dbReference type="EMBL" id="CP040331">
    <property type="protein sequence ID" value="QCS44548.1"/>
    <property type="molecule type" value="Genomic_DNA"/>
</dbReference>
<gene>
    <name evidence="7" type="ORF">FEJ81_19725</name>
</gene>
<evidence type="ECO:0000256" key="1">
    <source>
        <dbReference type="ARBA" id="ARBA00022714"/>
    </source>
</evidence>
<reference evidence="8" key="1">
    <citation type="submission" date="2019-05" db="EMBL/GenBank/DDBJ databases">
        <title>Genome sequence and methylation pattern of the halophilic Archaeon Natrinema versiforme BOL5-4.</title>
        <authorList>
            <person name="DasSarma P."/>
            <person name="Anton B.P."/>
            <person name="DasSarma S.L."/>
            <person name="Martinez F.L."/>
            <person name="Guzman D."/>
            <person name="Roberts R.J."/>
            <person name="DasSarma S."/>
        </authorList>
    </citation>
    <scope>NUCLEOTIDE SEQUENCE [LARGE SCALE GENOMIC DNA]</scope>
    <source>
        <strain evidence="8">BOL5-4</strain>
        <plasmid evidence="8">pnve500</plasmid>
    </source>
</reference>
<evidence type="ECO:0000259" key="6">
    <source>
        <dbReference type="PROSITE" id="PS51085"/>
    </source>
</evidence>
<dbReference type="InterPro" id="IPR012675">
    <property type="entry name" value="Beta-grasp_dom_sf"/>
</dbReference>
<dbReference type="InterPro" id="IPR006058">
    <property type="entry name" value="2Fe2S_fd_BS"/>
</dbReference>
<dbReference type="SUPFAM" id="SSF54292">
    <property type="entry name" value="2Fe-2S ferredoxin-like"/>
    <property type="match status" value="1"/>
</dbReference>
<dbReference type="GO" id="GO:0051537">
    <property type="term" value="F:2 iron, 2 sulfur cluster binding"/>
    <property type="evidence" value="ECO:0007669"/>
    <property type="project" value="UniProtKB-KW"/>
</dbReference>
<dbReference type="OrthoDB" id="37184at2157"/>